<reference evidence="6 7" key="1">
    <citation type="submission" date="2014-02" db="EMBL/GenBank/DDBJ databases">
        <authorList>
            <person name="Sears C."/>
            <person name="Carroll K."/>
            <person name="Sack B.R."/>
            <person name="Qadri F."/>
            <person name="Myers L.L."/>
            <person name="Chung G.-T."/>
            <person name="Escheverria P."/>
            <person name="Fraser C.M."/>
            <person name="Sadzewicz L."/>
            <person name="Shefchek K.A."/>
            <person name="Tallon L."/>
            <person name="Das S.P."/>
            <person name="Daugherty S."/>
            <person name="Mongodin E.F."/>
        </authorList>
    </citation>
    <scope>NUCLEOTIDE SEQUENCE [LARGE SCALE GENOMIC DNA]</scope>
    <source>
        <strain evidence="7">3988T(B)14</strain>
    </source>
</reference>
<evidence type="ECO:0000256" key="4">
    <source>
        <dbReference type="ARBA" id="ARBA00022840"/>
    </source>
</evidence>
<dbReference type="GO" id="GO:0005524">
    <property type="term" value="F:ATP binding"/>
    <property type="evidence" value="ECO:0007669"/>
    <property type="project" value="UniProtKB-KW"/>
</dbReference>
<organism evidence="6 7">
    <name type="scientific">Bacteroides fragilis str. 3988T(B)14</name>
    <dbReference type="NCBI Taxonomy" id="1339315"/>
    <lineage>
        <taxon>Bacteria</taxon>
        <taxon>Pseudomonadati</taxon>
        <taxon>Bacteroidota</taxon>
        <taxon>Bacteroidia</taxon>
        <taxon>Bacteroidales</taxon>
        <taxon>Bacteroidaceae</taxon>
        <taxon>Bacteroides</taxon>
    </lineage>
</organism>
<feature type="domain" description="ABC transporter" evidence="5">
    <location>
        <begin position="20"/>
        <end position="246"/>
    </location>
</feature>
<dbReference type="SUPFAM" id="SSF52540">
    <property type="entry name" value="P-loop containing nucleoside triphosphate hydrolases"/>
    <property type="match status" value="1"/>
</dbReference>
<evidence type="ECO:0000256" key="2">
    <source>
        <dbReference type="ARBA" id="ARBA00022448"/>
    </source>
</evidence>
<evidence type="ECO:0000313" key="7">
    <source>
        <dbReference type="Proteomes" id="UP000020529"/>
    </source>
</evidence>
<dbReference type="InterPro" id="IPR003439">
    <property type="entry name" value="ABC_transporter-like_ATP-bd"/>
</dbReference>
<dbReference type="Pfam" id="PF00005">
    <property type="entry name" value="ABC_tran"/>
    <property type="match status" value="1"/>
</dbReference>
<proteinExistence type="inferred from homology"/>
<dbReference type="PANTHER" id="PTHR42734">
    <property type="entry name" value="METAL TRANSPORT SYSTEM ATP-BINDING PROTEIN TM_0124-RELATED"/>
    <property type="match status" value="1"/>
</dbReference>
<name>A0A015SV33_BACFG</name>
<evidence type="ECO:0000256" key="1">
    <source>
        <dbReference type="ARBA" id="ARBA00005417"/>
    </source>
</evidence>
<sequence length="269" mass="29926">MDKERKPHKHTEAATSSPLLSIRGLSAAYDGRTVLHDVDLEVYEHDFLGIIGPNGGGKTTLIKCILGLLRPTGGEIIKYHEPLTTGYLPQYNSIDRSFPISVLEVVLSGLSSKKSLTGRFNDRHREKARQVIHRMGLEGLEHRAIGQLSGGQLQRALLGRAIISDPQLLILDEPSTYIDKRFEARLYQLLAEINRDCAIILVSHDIGTVLQQVKNIACVNETLDYHPAASVNTEWLERNFNCPIELLGHGTLPHRVLGEHCHCHEDGKA</sequence>
<evidence type="ECO:0000313" key="6">
    <source>
        <dbReference type="EMBL" id="EXY76049.1"/>
    </source>
</evidence>
<keyword evidence="2" id="KW-0813">Transport</keyword>
<dbReference type="Proteomes" id="UP000020529">
    <property type="component" value="Unassembled WGS sequence"/>
</dbReference>
<keyword evidence="3" id="KW-0547">Nucleotide-binding</keyword>
<evidence type="ECO:0000259" key="5">
    <source>
        <dbReference type="PROSITE" id="PS50893"/>
    </source>
</evidence>
<dbReference type="PATRIC" id="fig|1339315.3.peg.857"/>
<dbReference type="Gene3D" id="3.40.50.300">
    <property type="entry name" value="P-loop containing nucleotide triphosphate hydrolases"/>
    <property type="match status" value="1"/>
</dbReference>
<gene>
    <name evidence="6" type="ORF">M124_0040</name>
</gene>
<dbReference type="CDD" id="cd03235">
    <property type="entry name" value="ABC_Metallic_Cations"/>
    <property type="match status" value="1"/>
</dbReference>
<protein>
    <submittedName>
        <fullName evidence="6">ABC transporter family protein</fullName>
    </submittedName>
</protein>
<dbReference type="RefSeq" id="WP_005797003.1">
    <property type="nucleotide sequence ID" value="NZ_JGCY01000219.1"/>
</dbReference>
<dbReference type="PROSITE" id="PS00211">
    <property type="entry name" value="ABC_TRANSPORTER_1"/>
    <property type="match status" value="1"/>
</dbReference>
<dbReference type="InterPro" id="IPR003593">
    <property type="entry name" value="AAA+_ATPase"/>
</dbReference>
<evidence type="ECO:0000256" key="3">
    <source>
        <dbReference type="ARBA" id="ARBA00022741"/>
    </source>
</evidence>
<keyword evidence="4" id="KW-0067">ATP-binding</keyword>
<comment type="similarity">
    <text evidence="1">Belongs to the ABC transporter superfamily.</text>
</comment>
<dbReference type="GeneID" id="60366325"/>
<dbReference type="InterPro" id="IPR027417">
    <property type="entry name" value="P-loop_NTPase"/>
</dbReference>
<comment type="caution">
    <text evidence="6">The sequence shown here is derived from an EMBL/GenBank/DDBJ whole genome shotgun (WGS) entry which is preliminary data.</text>
</comment>
<dbReference type="InterPro" id="IPR050153">
    <property type="entry name" value="Metal_Ion_Import_ABC"/>
</dbReference>
<dbReference type="PANTHER" id="PTHR42734:SF17">
    <property type="entry name" value="METAL TRANSPORT SYSTEM ATP-BINDING PROTEIN TM_0124-RELATED"/>
    <property type="match status" value="1"/>
</dbReference>
<dbReference type="SMART" id="SM00382">
    <property type="entry name" value="AAA"/>
    <property type="match status" value="1"/>
</dbReference>
<dbReference type="GO" id="GO:0016887">
    <property type="term" value="F:ATP hydrolysis activity"/>
    <property type="evidence" value="ECO:0007669"/>
    <property type="project" value="InterPro"/>
</dbReference>
<dbReference type="EMBL" id="JGCY01000219">
    <property type="protein sequence ID" value="EXY76049.1"/>
    <property type="molecule type" value="Genomic_DNA"/>
</dbReference>
<dbReference type="AlphaFoldDB" id="A0A015SV33"/>
<dbReference type="PROSITE" id="PS50893">
    <property type="entry name" value="ABC_TRANSPORTER_2"/>
    <property type="match status" value="1"/>
</dbReference>
<dbReference type="InterPro" id="IPR017871">
    <property type="entry name" value="ABC_transporter-like_CS"/>
</dbReference>
<accession>A0A015SV33</accession>